<dbReference type="RefSeq" id="WP_006966304.1">
    <property type="nucleotide sequence ID" value="NZ_APJX01000005.1"/>
</dbReference>
<comment type="caution">
    <text evidence="1">The sequence shown here is derived from an EMBL/GenBank/DDBJ whole genome shotgun (WGS) entry which is preliminary data.</text>
</comment>
<accession>S0G575</accession>
<keyword evidence="2" id="KW-1185">Reference proteome</keyword>
<evidence type="ECO:0000313" key="2">
    <source>
        <dbReference type="Proteomes" id="UP000014216"/>
    </source>
</evidence>
<dbReference type="Proteomes" id="UP000014216">
    <property type="component" value="Unassembled WGS sequence"/>
</dbReference>
<evidence type="ECO:0000313" key="1">
    <source>
        <dbReference type="EMBL" id="EMS79216.1"/>
    </source>
</evidence>
<dbReference type="EMBL" id="APJX01000005">
    <property type="protein sequence ID" value="EMS79216.1"/>
    <property type="molecule type" value="Genomic_DNA"/>
</dbReference>
<organism evidence="1 2">
    <name type="scientific">Desulfotignum phosphitoxidans DSM 13687</name>
    <dbReference type="NCBI Taxonomy" id="1286635"/>
    <lineage>
        <taxon>Bacteria</taxon>
        <taxon>Pseudomonadati</taxon>
        <taxon>Thermodesulfobacteriota</taxon>
        <taxon>Desulfobacteria</taxon>
        <taxon>Desulfobacterales</taxon>
        <taxon>Desulfobacteraceae</taxon>
        <taxon>Desulfotignum</taxon>
    </lineage>
</organism>
<dbReference type="AlphaFoldDB" id="S0G575"/>
<gene>
    <name evidence="1" type="ORF">Dpo_5c01390</name>
</gene>
<name>S0G575_9BACT</name>
<sequence>MAKPNVTWLANVTSNDGANTGNATGGVGDASSDWLVLDLVNDKIYFLDSQQTDGDDPAAVVYPAIIPDSGDLEVPKTFISDASAGILEQILLAGTTAGGQNGGATRYVFAVYFDGPTAGIPYLEAWDDANHTTAYSKFLGGNGVDTETPANSTLKAIATTNAAPGSATWAGTALAKTTNRIELDTAALAVAKNLYFNIKQVIPSTFSPAEDSPVLSLRYLYS</sequence>
<dbReference type="OrthoDB" id="9956971at2"/>
<proteinExistence type="predicted"/>
<reference evidence="1 2" key="1">
    <citation type="journal article" date="2013" name="Genome Announc.">
        <title>Draft Genome Sequence of Desulfotignum phosphitoxidans DSM 13687 Strain FiPS-3.</title>
        <authorList>
            <person name="Poehlein A."/>
            <person name="Daniel R."/>
            <person name="Simeonova D.D."/>
        </authorList>
    </citation>
    <scope>NUCLEOTIDE SEQUENCE [LARGE SCALE GENOMIC DNA]</scope>
    <source>
        <strain evidence="1 2">DSM 13687</strain>
    </source>
</reference>
<protein>
    <submittedName>
        <fullName evidence="1">Uncharacterized protein</fullName>
    </submittedName>
</protein>